<accession>A0A3Q8I2I0</accession>
<gene>
    <name evidence="3" type="ORF">SOCEGT47_019170</name>
</gene>
<sequence length="604" mass="63734">MDLRCLVDRIGRLVRASYANHPVAWPATLVLAVGCSGGASGNTRSPPPAPEADVTVTIALLHMAPELGRRDPNVAKIAQLVEESLSKGAKIVVAPELATTGYSITAQEVSGGLGSVSPFPELDRIRDLAARYAAYVYVGVAERTPSTPAFNSVVIFGPGGLLGVERKRGTAPWHARGDLPFTVVPTPYGELAAVICSDTYLPDWVRIATLQGADVVVAPANWWGAYEQEAIWATRARENGVWMAVANRWGKEIDRRGPEPYVYDMNDAPSVVIDPQGRIRLRHRAMDMPAPADEILYATLSIPRARIGTKSNPTDTVANRRPQAYPDLAGPCFAPSAPASCETGLPPAGKVGVRVLSYVPRADPAANLDLVAARWGDAPAELVVLPALGISGAAAQAPLPDWSHPPWSSWREFVERKGVQLLVTTILERPSGTGARESLLVLEKGRPPRTIPAIHAAAADPGSGRRPELVDLPGARVGLLTGHDAVFPEIGVALAKAGADIVAIPSSLASAGGVWDKEALLSAWKTETNAGFHLAASDAAGFGLLVESGGTYRISTTELSATDPVKVLALDTPPVRGRKLNVYYPFDLGVLLGQSAPPGRGQGP</sequence>
<dbReference type="Gene3D" id="3.60.110.10">
    <property type="entry name" value="Carbon-nitrogen hydrolase"/>
    <property type="match status" value="2"/>
</dbReference>
<dbReference type="PROSITE" id="PS50263">
    <property type="entry name" value="CN_HYDROLASE"/>
    <property type="match status" value="1"/>
</dbReference>
<evidence type="ECO:0000256" key="1">
    <source>
        <dbReference type="ARBA" id="ARBA00022801"/>
    </source>
</evidence>
<organism evidence="4">
    <name type="scientific">Sorangium cellulosum</name>
    <name type="common">Polyangium cellulosum</name>
    <dbReference type="NCBI Taxonomy" id="56"/>
    <lineage>
        <taxon>Bacteria</taxon>
        <taxon>Pseudomonadati</taxon>
        <taxon>Myxococcota</taxon>
        <taxon>Polyangia</taxon>
        <taxon>Polyangiales</taxon>
        <taxon>Polyangiaceae</taxon>
        <taxon>Sorangium</taxon>
    </lineage>
</organism>
<evidence type="ECO:0000313" key="5">
    <source>
        <dbReference type="Proteomes" id="UP000295781"/>
    </source>
</evidence>
<feature type="domain" description="CN hydrolase" evidence="2">
    <location>
        <begin position="54"/>
        <end position="302"/>
    </location>
</feature>
<dbReference type="SUPFAM" id="SSF56317">
    <property type="entry name" value="Carbon-nitrogen hydrolase"/>
    <property type="match status" value="2"/>
</dbReference>
<name>A0A3Q8I2I0_SORCE</name>
<dbReference type="EMBL" id="CP012670">
    <property type="protein sequence ID" value="AUX21433.1"/>
    <property type="molecule type" value="Genomic_DNA"/>
</dbReference>
<dbReference type="InterPro" id="IPR036526">
    <property type="entry name" value="C-N_Hydrolase_sf"/>
</dbReference>
<dbReference type="PROSITE" id="PS51257">
    <property type="entry name" value="PROKAR_LIPOPROTEIN"/>
    <property type="match status" value="1"/>
</dbReference>
<dbReference type="EMBL" id="MH908892">
    <property type="protein sequence ID" value="AYM53046.1"/>
    <property type="molecule type" value="Genomic_DNA"/>
</dbReference>
<keyword evidence="1" id="KW-0378">Hydrolase</keyword>
<protein>
    <recommendedName>
        <fullName evidence="2">CN hydrolase domain-containing protein</fullName>
    </recommendedName>
</protein>
<evidence type="ECO:0000259" key="2">
    <source>
        <dbReference type="PROSITE" id="PS50263"/>
    </source>
</evidence>
<dbReference type="OrthoDB" id="9811121at2"/>
<dbReference type="PANTHER" id="PTHR43674:SF16">
    <property type="entry name" value="CARBON-NITROGEN FAMILY, PUTATIVE (AFU_ORTHOLOGUE AFUA_5G02350)-RELATED"/>
    <property type="match status" value="1"/>
</dbReference>
<dbReference type="Pfam" id="PF00795">
    <property type="entry name" value="CN_hydrolase"/>
    <property type="match status" value="1"/>
</dbReference>
<reference evidence="4" key="2">
    <citation type="journal article" date="2018" name="J. Ind. Microbiol. Biotechnol.">
        <title>Genome mining reveals uncommon alkylpyrones as type III PKS products from myxobacteria.</title>
        <authorList>
            <person name="Hug J.J."/>
            <person name="Panter F."/>
            <person name="Krug D."/>
            <person name="Muller R."/>
        </authorList>
    </citation>
    <scope>NUCLEOTIDE SEQUENCE</scope>
    <source>
        <strain evidence="4">So ceGT47</strain>
    </source>
</reference>
<dbReference type="GO" id="GO:0016811">
    <property type="term" value="F:hydrolase activity, acting on carbon-nitrogen (but not peptide) bonds, in linear amides"/>
    <property type="evidence" value="ECO:0007669"/>
    <property type="project" value="TreeGrafter"/>
</dbReference>
<dbReference type="AlphaFoldDB" id="A0A3Q8I2I0"/>
<reference evidence="3 5" key="1">
    <citation type="submission" date="2015-09" db="EMBL/GenBank/DDBJ databases">
        <title>Sorangium comparison.</title>
        <authorList>
            <person name="Zaburannyi N."/>
            <person name="Bunk B."/>
            <person name="Overmann J."/>
            <person name="Mueller R."/>
        </authorList>
    </citation>
    <scope>NUCLEOTIDE SEQUENCE [LARGE SCALE GENOMIC DNA]</scope>
    <source>
        <strain evidence="3 5">So ceGT47</strain>
    </source>
</reference>
<dbReference type="Proteomes" id="UP000295781">
    <property type="component" value="Chromosome"/>
</dbReference>
<dbReference type="PANTHER" id="PTHR43674">
    <property type="entry name" value="NITRILASE C965.09-RELATED"/>
    <property type="match status" value="1"/>
</dbReference>
<evidence type="ECO:0000313" key="4">
    <source>
        <dbReference type="EMBL" id="AYM53046.1"/>
    </source>
</evidence>
<dbReference type="RefSeq" id="WP_129346757.1">
    <property type="nucleotide sequence ID" value="NZ_CP012670.1"/>
</dbReference>
<proteinExistence type="predicted"/>
<dbReference type="CDD" id="cd07197">
    <property type="entry name" value="nitrilase"/>
    <property type="match status" value="1"/>
</dbReference>
<dbReference type="InterPro" id="IPR050345">
    <property type="entry name" value="Aliph_Amidase/BUP"/>
</dbReference>
<evidence type="ECO:0000313" key="3">
    <source>
        <dbReference type="EMBL" id="AUX21433.1"/>
    </source>
</evidence>
<dbReference type="InterPro" id="IPR003010">
    <property type="entry name" value="C-N_Hydrolase"/>
</dbReference>